<sequence>MHGSAPPAFGLRGSTSAIDRAKVMRWQMTWQNHLQNRHEDVSCTGFKSLSTILFGVGDEGPLLDRVNI</sequence>
<organism evidence="1">
    <name type="scientific">Arundo donax</name>
    <name type="common">Giant reed</name>
    <name type="synonym">Donax arundinaceus</name>
    <dbReference type="NCBI Taxonomy" id="35708"/>
    <lineage>
        <taxon>Eukaryota</taxon>
        <taxon>Viridiplantae</taxon>
        <taxon>Streptophyta</taxon>
        <taxon>Embryophyta</taxon>
        <taxon>Tracheophyta</taxon>
        <taxon>Spermatophyta</taxon>
        <taxon>Magnoliopsida</taxon>
        <taxon>Liliopsida</taxon>
        <taxon>Poales</taxon>
        <taxon>Poaceae</taxon>
        <taxon>PACMAD clade</taxon>
        <taxon>Arundinoideae</taxon>
        <taxon>Arundineae</taxon>
        <taxon>Arundo</taxon>
    </lineage>
</organism>
<dbReference type="AlphaFoldDB" id="A0A0A9BHJ2"/>
<dbReference type="EMBL" id="GBRH01237220">
    <property type="protein sequence ID" value="JAD60675.1"/>
    <property type="molecule type" value="Transcribed_RNA"/>
</dbReference>
<proteinExistence type="predicted"/>
<accession>A0A0A9BHJ2</accession>
<reference evidence="1" key="2">
    <citation type="journal article" date="2015" name="Data Brief">
        <title>Shoot transcriptome of the giant reed, Arundo donax.</title>
        <authorList>
            <person name="Barrero R.A."/>
            <person name="Guerrero F.D."/>
            <person name="Moolhuijzen P."/>
            <person name="Goolsby J.A."/>
            <person name="Tidwell J."/>
            <person name="Bellgard S.E."/>
            <person name="Bellgard M.I."/>
        </authorList>
    </citation>
    <scope>NUCLEOTIDE SEQUENCE</scope>
    <source>
        <tissue evidence="1">Shoot tissue taken approximately 20 cm above the soil surface</tissue>
    </source>
</reference>
<evidence type="ECO:0000313" key="1">
    <source>
        <dbReference type="EMBL" id="JAD60675.1"/>
    </source>
</evidence>
<protein>
    <submittedName>
        <fullName evidence="1">Uncharacterized protein</fullName>
    </submittedName>
</protein>
<reference evidence="1" key="1">
    <citation type="submission" date="2014-09" db="EMBL/GenBank/DDBJ databases">
        <authorList>
            <person name="Magalhaes I.L.F."/>
            <person name="Oliveira U."/>
            <person name="Santos F.R."/>
            <person name="Vidigal T.H.D.A."/>
            <person name="Brescovit A.D."/>
            <person name="Santos A.J."/>
        </authorList>
    </citation>
    <scope>NUCLEOTIDE SEQUENCE</scope>
    <source>
        <tissue evidence="1">Shoot tissue taken approximately 20 cm above the soil surface</tissue>
    </source>
</reference>
<name>A0A0A9BHJ2_ARUDO</name>